<evidence type="ECO:0000256" key="4">
    <source>
        <dbReference type="ARBA" id="ARBA00022827"/>
    </source>
</evidence>
<dbReference type="InterPro" id="IPR036922">
    <property type="entry name" value="Rieske_2Fe-2S_sf"/>
</dbReference>
<organism evidence="8 9">
    <name type="scientific">Channa striata</name>
    <name type="common">Snakehead murrel</name>
    <name type="synonym">Ophicephalus striatus</name>
    <dbReference type="NCBI Taxonomy" id="64152"/>
    <lineage>
        <taxon>Eukaryota</taxon>
        <taxon>Metazoa</taxon>
        <taxon>Chordata</taxon>
        <taxon>Craniata</taxon>
        <taxon>Vertebrata</taxon>
        <taxon>Euteleostomi</taxon>
        <taxon>Actinopterygii</taxon>
        <taxon>Neopterygii</taxon>
        <taxon>Teleostei</taxon>
        <taxon>Neoteleostei</taxon>
        <taxon>Acanthomorphata</taxon>
        <taxon>Anabantaria</taxon>
        <taxon>Anabantiformes</taxon>
        <taxon>Channoidei</taxon>
        <taxon>Channidae</taxon>
        <taxon>Channa</taxon>
    </lineage>
</organism>
<dbReference type="InterPro" id="IPR012591">
    <property type="entry name" value="PRO8NT"/>
</dbReference>
<dbReference type="InterPro" id="IPR036188">
    <property type="entry name" value="FAD/NAD-bd_sf"/>
</dbReference>
<dbReference type="PRINTS" id="PR00368">
    <property type="entry name" value="FADPNR"/>
</dbReference>
<gene>
    <name evidence="8" type="ORF">Q5P01_010173</name>
</gene>
<dbReference type="GO" id="GO:0005682">
    <property type="term" value="C:U5 snRNP"/>
    <property type="evidence" value="ECO:0007669"/>
    <property type="project" value="TreeGrafter"/>
</dbReference>
<dbReference type="GO" id="GO:0017070">
    <property type="term" value="F:U6 snRNA binding"/>
    <property type="evidence" value="ECO:0007669"/>
    <property type="project" value="TreeGrafter"/>
</dbReference>
<dbReference type="EMBL" id="JAUPFM010000007">
    <property type="protein sequence ID" value="KAK2847174.1"/>
    <property type="molecule type" value="Genomic_DNA"/>
</dbReference>
<evidence type="ECO:0000256" key="3">
    <source>
        <dbReference type="ARBA" id="ARBA00022723"/>
    </source>
</evidence>
<dbReference type="GO" id="GO:0051537">
    <property type="term" value="F:2 iron, 2 sulfur cluster binding"/>
    <property type="evidence" value="ECO:0007669"/>
    <property type="project" value="UniProtKB-KW"/>
</dbReference>
<dbReference type="GO" id="GO:0030623">
    <property type="term" value="F:U5 snRNA binding"/>
    <property type="evidence" value="ECO:0007669"/>
    <property type="project" value="TreeGrafter"/>
</dbReference>
<dbReference type="InterPro" id="IPR017941">
    <property type="entry name" value="Rieske_2Fe-2S"/>
</dbReference>
<evidence type="ECO:0000256" key="5">
    <source>
        <dbReference type="ARBA" id="ARBA00023004"/>
    </source>
</evidence>
<dbReference type="Pfam" id="PF00355">
    <property type="entry name" value="Rieske"/>
    <property type="match status" value="1"/>
</dbReference>
<dbReference type="InterPro" id="IPR016156">
    <property type="entry name" value="FAD/NAD-linked_Rdtase_dimer_sf"/>
</dbReference>
<dbReference type="SUPFAM" id="SSF50022">
    <property type="entry name" value="ISP domain"/>
    <property type="match status" value="1"/>
</dbReference>
<dbReference type="GO" id="GO:0097157">
    <property type="term" value="F:pre-mRNA intronic binding"/>
    <property type="evidence" value="ECO:0007669"/>
    <property type="project" value="TreeGrafter"/>
</dbReference>
<dbReference type="GO" id="GO:0016491">
    <property type="term" value="F:oxidoreductase activity"/>
    <property type="evidence" value="ECO:0007669"/>
    <property type="project" value="InterPro"/>
</dbReference>
<dbReference type="Pfam" id="PF08082">
    <property type="entry name" value="PRO8NT"/>
    <property type="match status" value="1"/>
</dbReference>
<dbReference type="GO" id="GO:0046872">
    <property type="term" value="F:metal ion binding"/>
    <property type="evidence" value="ECO:0007669"/>
    <property type="project" value="UniProtKB-KW"/>
</dbReference>
<dbReference type="CDD" id="cd03478">
    <property type="entry name" value="Rieske_AIFL_N"/>
    <property type="match status" value="1"/>
</dbReference>
<dbReference type="GO" id="GO:0030620">
    <property type="term" value="F:U2 snRNA binding"/>
    <property type="evidence" value="ECO:0007669"/>
    <property type="project" value="TreeGrafter"/>
</dbReference>
<accession>A0AA88MXB6</accession>
<dbReference type="SUPFAM" id="SSF51905">
    <property type="entry name" value="FAD/NAD(P)-binding domain"/>
    <property type="match status" value="1"/>
</dbReference>
<protein>
    <recommendedName>
        <fullName evidence="7">Rieske domain-containing protein</fullName>
    </recommendedName>
</protein>
<sequence>MSQCQEPGQREEEDLTEMVCQETDLKDGEMKEITVLDQKVLLVRTQGQYSAIGSQCSHYNAPLIKGTLVGDRVRCPFHGASFNVKTGDIEEYPGLDCLPCHKVKVEDGKVYISIDRKTQKLTKRVKDMCSMVPDIKHTILLIGGGPASLVCAETLRQNCYQGRVIIITKDTLPPYDKPKLSKAMNLESSSFLLRSSEFYQQYGIEVWTQKEVVSVNPADKVVKLSDGTLHHYDQLLVSTGCRARPLSCPGCDLKGVKLLQSYEDAKEIQSTCLGQKAVVIGASFIGMEVASYLSNKAASVSVVGTSTYPFERSLGPEIGKMTMQMLEEQKVKFHMNDRVAEIRGKNGKVKEVVLQSGAVLEADVVIAGIGVIPNSDFLAGTGVEVDSRKAVIVDKFMRTNIPDVFSAGDITSFPLAIQRDQRVNIGHWQMSHAQGRVAGMNMLKKPTELQSVPFFWTMLLGKSIRYTGYGEGYTEIIFKGNVQDRKFLAFYIKNEVVVAAASLMFDPAVARLAELMATGQIFTKAQAQADDLSWLQIFQHYQIGVGVEVASRGAMATTFPYRAVPAGMPPGVPPPAPVPDYMSEEKLQEKARKWQQLQAKRYSEKRKFGFVDAQKEDMPPEHVRKIIRDHGDMTNRKFRHDKRVYLGALKYMPHAVLKLLENMPMPWEQIRDVPVLYHITGAISFVNEIPWVIEPVYIAQWGTMWIMMRREKRDRRHFKRMRFPPFDDEEPPLDYADNILDVEPLEAIQMELDPEEDASVVEWFYEHQPLKDTAKFVNGTTYRRWQFTLPMMSTLYRLANQLLTDLVDFNYFYLFDLKAFFTSKALNMAIPGGPKFEPLVRDINLQDEDWNEFNDINKIIIRQPIRTEYKIAFPYLYNNLPHHVHLTWYHTPNVVFIKTEDPDLPAFYFDPLINPISHRHSVKSQEPLPDDDEEFELPEYVEPFLKETPLYTDNTANGIALLWAPRPFNLRSGRTRRAIDIPLIKNWYREHCPAGQPVKVRVSYQKLLKYYVLNALKHRPPKAQKKRYLFRSFKATKFFQSTKLDWVEVGLQVCRQGYNMLNLLIHRKNLNYLHLDYNFNLKPVKTLTTKERKKSRFGNAFHLCREVLRLSKLVVDSHVQYRLGNVDAFQLADGLQYIFAHVGQLTGMYRYKYKLMRQIRMCKDLKHLIYYRFNTGPVGKGPGCGFWAPGWRVWLFFMRGITPLLERWLGNLLARQFEGRHSKGVAKTVTKQRVESHFDLELRAAVMHDILDMMPEGIKQNKARTILQHLSESWRCWKANIPWKVPGLPTPIENMILRYVKAKADWWTNTAHYNRERIRRGATVDKTVCKKNLGRLTRLYLKAEQERQHNYLKDGPYITAEEAVAIYTTTVHWLESRRFSPIPFPPLSYKHDTKLLILALERLKEAYSVKSRLNQSQREELGLIEQAYDNPHEALSRIKRHLLTQRAFKEVGIEFMDLYSHLVPVYDVEPLEKITDAYLDQYLWYEADKRRLFPPWIKPATLNHHHCWFTSGAKASTTCRMCGRLQRENAT</sequence>
<dbReference type="Pfam" id="PF14759">
    <property type="entry name" value="Reductase_C"/>
    <property type="match status" value="1"/>
</dbReference>
<keyword evidence="4" id="KW-0274">FAD</keyword>
<dbReference type="FunFam" id="2.102.10.10:FF:000003">
    <property type="entry name" value="apoptosis-inducing factor 3 isoform X2"/>
    <property type="match status" value="1"/>
</dbReference>
<dbReference type="GO" id="GO:0000244">
    <property type="term" value="P:spliceosomal tri-snRNP complex assembly"/>
    <property type="evidence" value="ECO:0007669"/>
    <property type="project" value="TreeGrafter"/>
</dbReference>
<keyword evidence="5" id="KW-0408">Iron</keyword>
<dbReference type="Pfam" id="PF07992">
    <property type="entry name" value="Pyr_redox_2"/>
    <property type="match status" value="1"/>
</dbReference>
<dbReference type="GO" id="GO:0071013">
    <property type="term" value="C:catalytic step 2 spliceosome"/>
    <property type="evidence" value="ECO:0007669"/>
    <property type="project" value="TreeGrafter"/>
</dbReference>
<dbReference type="SUPFAM" id="SSF55424">
    <property type="entry name" value="FAD/NAD-linked reductases, dimerisation (C-terminal) domain"/>
    <property type="match status" value="1"/>
</dbReference>
<evidence type="ECO:0000256" key="2">
    <source>
        <dbReference type="ARBA" id="ARBA00022714"/>
    </source>
</evidence>
<proteinExistence type="predicted"/>
<evidence type="ECO:0000256" key="1">
    <source>
        <dbReference type="ARBA" id="ARBA00022630"/>
    </source>
</evidence>
<dbReference type="PROSITE" id="PS51296">
    <property type="entry name" value="RIESKE"/>
    <property type="match status" value="1"/>
</dbReference>
<dbReference type="PANTHER" id="PTHR11140:SF0">
    <property type="entry name" value="PRE-MRNA-PROCESSING-SPLICING FACTOR 8"/>
    <property type="match status" value="1"/>
</dbReference>
<dbReference type="InterPro" id="IPR028202">
    <property type="entry name" value="Reductase_C"/>
</dbReference>
<dbReference type="Gene3D" id="3.30.390.30">
    <property type="match status" value="1"/>
</dbReference>
<evidence type="ECO:0000259" key="7">
    <source>
        <dbReference type="PROSITE" id="PS51296"/>
    </source>
</evidence>
<keyword evidence="1" id="KW-0285">Flavoprotein</keyword>
<evidence type="ECO:0000256" key="6">
    <source>
        <dbReference type="ARBA" id="ARBA00023014"/>
    </source>
</evidence>
<dbReference type="Gene3D" id="2.102.10.10">
    <property type="entry name" value="Rieske [2Fe-2S] iron-sulphur domain"/>
    <property type="match status" value="1"/>
</dbReference>
<keyword evidence="9" id="KW-1185">Reference proteome</keyword>
<dbReference type="InterPro" id="IPR027652">
    <property type="entry name" value="PRP8"/>
</dbReference>
<evidence type="ECO:0000313" key="9">
    <source>
        <dbReference type="Proteomes" id="UP001187415"/>
    </source>
</evidence>
<dbReference type="InterPro" id="IPR012592">
    <property type="entry name" value="PROCN"/>
</dbReference>
<dbReference type="Gene3D" id="3.50.50.60">
    <property type="entry name" value="FAD/NAD(P)-binding domain"/>
    <property type="match status" value="2"/>
</dbReference>
<feature type="domain" description="Rieske" evidence="7">
    <location>
        <begin position="17"/>
        <end position="112"/>
    </location>
</feature>
<keyword evidence="2" id="KW-0001">2Fe-2S</keyword>
<keyword evidence="6" id="KW-0411">Iron-sulfur</keyword>
<evidence type="ECO:0000313" key="8">
    <source>
        <dbReference type="EMBL" id="KAK2847174.1"/>
    </source>
</evidence>
<keyword evidence="3" id="KW-0479">Metal-binding</keyword>
<dbReference type="Proteomes" id="UP001187415">
    <property type="component" value="Unassembled WGS sequence"/>
</dbReference>
<dbReference type="Pfam" id="PF08083">
    <property type="entry name" value="PROCN"/>
    <property type="match status" value="1"/>
</dbReference>
<dbReference type="InterPro" id="IPR023753">
    <property type="entry name" value="FAD/NAD-binding_dom"/>
</dbReference>
<comment type="caution">
    <text evidence="8">The sequence shown here is derived from an EMBL/GenBank/DDBJ whole genome shotgun (WGS) entry which is preliminary data.</text>
</comment>
<reference evidence="8" key="1">
    <citation type="submission" date="2023-07" db="EMBL/GenBank/DDBJ databases">
        <title>Chromosome-level Genome Assembly of Striped Snakehead (Channa striata).</title>
        <authorList>
            <person name="Liu H."/>
        </authorList>
    </citation>
    <scope>NUCLEOTIDE SEQUENCE</scope>
    <source>
        <strain evidence="8">Gz</strain>
        <tissue evidence="8">Muscle</tissue>
    </source>
</reference>
<dbReference type="PANTHER" id="PTHR11140">
    <property type="entry name" value="PRE-MRNA SPLICING FACTOR PRP8"/>
    <property type="match status" value="1"/>
</dbReference>
<dbReference type="PRINTS" id="PR00469">
    <property type="entry name" value="PNDRDTASEII"/>
</dbReference>
<dbReference type="GO" id="GO:0030619">
    <property type="term" value="F:U1 snRNA binding"/>
    <property type="evidence" value="ECO:0007669"/>
    <property type="project" value="TreeGrafter"/>
</dbReference>
<name>A0AA88MXB6_CHASR</name>